<dbReference type="InParanoid" id="Q7UIQ1"/>
<protein>
    <submittedName>
        <fullName evidence="2">Uncharacterized protein</fullName>
    </submittedName>
</protein>
<dbReference type="EnsemblBacteria" id="CAD77563">
    <property type="protein sequence ID" value="CAD77563"/>
    <property type="gene ID" value="RB12398"/>
</dbReference>
<gene>
    <name evidence="2" type="ordered locus">RB12398</name>
</gene>
<feature type="region of interest" description="Disordered" evidence="1">
    <location>
        <begin position="106"/>
        <end position="128"/>
    </location>
</feature>
<dbReference type="EMBL" id="BX294155">
    <property type="protein sequence ID" value="CAD77563.1"/>
    <property type="molecule type" value="Genomic_DNA"/>
</dbReference>
<dbReference type="KEGG" id="rba:RB12398"/>
<name>Q7UIQ1_RHOBA</name>
<reference evidence="2 3" key="1">
    <citation type="journal article" date="2003" name="Proc. Natl. Acad. Sci. U.S.A.">
        <title>Complete genome sequence of the marine planctomycete Pirellula sp. strain 1.</title>
        <authorList>
            <person name="Gloeckner F.O."/>
            <person name="Kube M."/>
            <person name="Bauer M."/>
            <person name="Teeling H."/>
            <person name="Lombardot T."/>
            <person name="Ludwig W."/>
            <person name="Gade D."/>
            <person name="Beck A."/>
            <person name="Borzym K."/>
            <person name="Heitmann K."/>
            <person name="Rabus R."/>
            <person name="Schlesner H."/>
            <person name="Amann R."/>
            <person name="Reinhardt R."/>
        </authorList>
    </citation>
    <scope>NUCLEOTIDE SEQUENCE [LARGE SCALE GENOMIC DNA]</scope>
    <source>
        <strain evidence="3">DSM 10527 / NCIMB 13988 / SH1</strain>
    </source>
</reference>
<dbReference type="HOGENOM" id="CLU_766986_0_0_0"/>
<dbReference type="PATRIC" id="fig|243090.15.peg.5993"/>
<evidence type="ECO:0000313" key="2">
    <source>
        <dbReference type="EMBL" id="CAD77563.1"/>
    </source>
</evidence>
<dbReference type="STRING" id="243090.RB12398"/>
<proteinExistence type="predicted"/>
<organism evidence="2 3">
    <name type="scientific">Rhodopirellula baltica (strain DSM 10527 / NCIMB 13988 / SH1)</name>
    <dbReference type="NCBI Taxonomy" id="243090"/>
    <lineage>
        <taxon>Bacteria</taxon>
        <taxon>Pseudomonadati</taxon>
        <taxon>Planctomycetota</taxon>
        <taxon>Planctomycetia</taxon>
        <taxon>Pirellulales</taxon>
        <taxon>Pirellulaceae</taxon>
        <taxon>Rhodopirellula</taxon>
    </lineage>
</organism>
<dbReference type="OrthoDB" id="289205at2"/>
<keyword evidence="3" id="KW-1185">Reference proteome</keyword>
<evidence type="ECO:0000256" key="1">
    <source>
        <dbReference type="SAM" id="MobiDB-lite"/>
    </source>
</evidence>
<sequence>MTTKGRLQRRGGVCRWHGQDVVGWDEPNHLMHRLPNFTASRVEAGSLATDEFHKHHFEWIRTMPPKELMDLLNSHRKQNLRNLFHSAEIRFKSGISTAETTRLQLESRDIRRNAERTSGRGSHDSQEKHGFVVRMLETATGVGASDLKAILPSVLDPSILSNIAPFVGIVRAGERLIQHIRDFYGTALQRYRSIRAVAALHGGDARAAGEAVKKMLQKALVASALDIGRTASQFTVGLASACIDGGMVVNLIASVQKLIQRLVLIGLDISERDAAMTYLRNGQFDRGVFEKSPLLGCYYLTCSNTSDIVGLLAAPGGDEDWMSKVEKSKKYIDPLLASAREQIQKSRLEVVGIPCGLVKAA</sequence>
<evidence type="ECO:0000313" key="3">
    <source>
        <dbReference type="Proteomes" id="UP000001025"/>
    </source>
</evidence>
<dbReference type="Proteomes" id="UP000001025">
    <property type="component" value="Chromosome"/>
</dbReference>
<accession>Q7UIQ1</accession>
<dbReference type="AlphaFoldDB" id="Q7UIQ1"/>